<dbReference type="EMBL" id="WTYE01000001">
    <property type="protein sequence ID" value="MXP32198.1"/>
    <property type="molecule type" value="Genomic_DNA"/>
</dbReference>
<accession>A0A845AZM8</accession>
<reference evidence="4 5" key="1">
    <citation type="submission" date="2019-12" db="EMBL/GenBank/DDBJ databases">
        <title>Genomic-based taxomic classification of the family Erythrobacteraceae.</title>
        <authorList>
            <person name="Xu L."/>
        </authorList>
    </citation>
    <scope>NUCLEOTIDE SEQUENCE [LARGE SCALE GENOMIC DNA]</scope>
    <source>
        <strain evidence="4 5">JCM 16677</strain>
    </source>
</reference>
<evidence type="ECO:0000313" key="4">
    <source>
        <dbReference type="EMBL" id="MXP32198.1"/>
    </source>
</evidence>
<evidence type="ECO:0000256" key="1">
    <source>
        <dbReference type="ARBA" id="ARBA00008324"/>
    </source>
</evidence>
<dbReference type="GO" id="GO:0047617">
    <property type="term" value="F:fatty acyl-CoA hydrolase activity"/>
    <property type="evidence" value="ECO:0007669"/>
    <property type="project" value="InterPro"/>
</dbReference>
<dbReference type="Pfam" id="PF03061">
    <property type="entry name" value="4HBT"/>
    <property type="match status" value="1"/>
</dbReference>
<dbReference type="InterPro" id="IPR029069">
    <property type="entry name" value="HotDog_dom_sf"/>
</dbReference>
<evidence type="ECO:0000256" key="2">
    <source>
        <dbReference type="ARBA" id="ARBA00022801"/>
    </source>
</evidence>
<proteinExistence type="inferred from homology"/>
<keyword evidence="5" id="KW-1185">Reference proteome</keyword>
<dbReference type="PANTHER" id="PTHR21660:SF1">
    <property type="entry name" value="ACYL-COENZYME A THIOESTERASE 13"/>
    <property type="match status" value="1"/>
</dbReference>
<comment type="caution">
    <text evidence="4">The sequence shown here is derived from an EMBL/GenBank/DDBJ whole genome shotgun (WGS) entry which is preliminary data.</text>
</comment>
<dbReference type="CDD" id="cd03443">
    <property type="entry name" value="PaaI_thioesterase"/>
    <property type="match status" value="1"/>
</dbReference>
<dbReference type="InterPro" id="IPR006683">
    <property type="entry name" value="Thioestr_dom"/>
</dbReference>
<evidence type="ECO:0000313" key="5">
    <source>
        <dbReference type="Proteomes" id="UP000446786"/>
    </source>
</evidence>
<dbReference type="PANTHER" id="PTHR21660">
    <property type="entry name" value="THIOESTERASE SUPERFAMILY MEMBER-RELATED"/>
    <property type="match status" value="1"/>
</dbReference>
<dbReference type="InterPro" id="IPR003736">
    <property type="entry name" value="PAAI_dom"/>
</dbReference>
<keyword evidence="2" id="KW-0378">Hydrolase</keyword>
<dbReference type="NCBIfam" id="TIGR00369">
    <property type="entry name" value="unchar_dom_1"/>
    <property type="match status" value="1"/>
</dbReference>
<evidence type="ECO:0000259" key="3">
    <source>
        <dbReference type="Pfam" id="PF03061"/>
    </source>
</evidence>
<organism evidence="4 5">
    <name type="scientific">Parerythrobacter jejuensis</name>
    <dbReference type="NCBI Taxonomy" id="795812"/>
    <lineage>
        <taxon>Bacteria</taxon>
        <taxon>Pseudomonadati</taxon>
        <taxon>Pseudomonadota</taxon>
        <taxon>Alphaproteobacteria</taxon>
        <taxon>Sphingomonadales</taxon>
        <taxon>Erythrobacteraceae</taxon>
        <taxon>Parerythrobacter</taxon>
    </lineage>
</organism>
<sequence>MSENEAVGASGGLGLVTEGEWAGWSTWQSDAFEQRAGPFYERLEEDGTRVAAFRAEARHMNGAGFMHGGCLLTFADSAIFTIANDEMAGSMGVTMNLSGDFLDAAREGQLIEARGEVTRGGGKTIYVRGLATADGQPVLSFTAIIRKVGPRKSK</sequence>
<dbReference type="RefSeq" id="WP_160779561.1">
    <property type="nucleotide sequence ID" value="NZ_BAAAZF010000001.1"/>
</dbReference>
<gene>
    <name evidence="4" type="ORF">GRI94_10250</name>
</gene>
<comment type="similarity">
    <text evidence="1">Belongs to the thioesterase PaaI family.</text>
</comment>
<dbReference type="AlphaFoldDB" id="A0A845AZM8"/>
<dbReference type="OrthoDB" id="5741080at2"/>
<dbReference type="Proteomes" id="UP000446786">
    <property type="component" value="Unassembled WGS sequence"/>
</dbReference>
<protein>
    <submittedName>
        <fullName evidence="4">Hotdog fold thioesterase</fullName>
    </submittedName>
</protein>
<dbReference type="InterPro" id="IPR039298">
    <property type="entry name" value="ACOT13"/>
</dbReference>
<feature type="domain" description="Thioesterase" evidence="3">
    <location>
        <begin position="64"/>
        <end position="136"/>
    </location>
</feature>
<dbReference type="SUPFAM" id="SSF54637">
    <property type="entry name" value="Thioesterase/thiol ester dehydrase-isomerase"/>
    <property type="match status" value="1"/>
</dbReference>
<name>A0A845AZM8_9SPHN</name>
<dbReference type="Gene3D" id="3.10.129.10">
    <property type="entry name" value="Hotdog Thioesterase"/>
    <property type="match status" value="1"/>
</dbReference>